<organism evidence="4 5">
    <name type="scientific">Tetrahymena thermophila (strain SB210)</name>
    <dbReference type="NCBI Taxonomy" id="312017"/>
    <lineage>
        <taxon>Eukaryota</taxon>
        <taxon>Sar</taxon>
        <taxon>Alveolata</taxon>
        <taxon>Ciliophora</taxon>
        <taxon>Intramacronucleata</taxon>
        <taxon>Oligohymenophorea</taxon>
        <taxon>Hymenostomatida</taxon>
        <taxon>Tetrahymenina</taxon>
        <taxon>Tetrahymenidae</taxon>
        <taxon>Tetrahymena</taxon>
    </lineage>
</organism>
<dbReference type="PROSITE" id="PS51419">
    <property type="entry name" value="RAB"/>
    <property type="match status" value="1"/>
</dbReference>
<dbReference type="SMART" id="SM00173">
    <property type="entry name" value="RAS"/>
    <property type="match status" value="1"/>
</dbReference>
<gene>
    <name evidence="4" type="ORF">TTHERM_01407950</name>
</gene>
<dbReference type="GO" id="GO:0003924">
    <property type="term" value="F:GTPase activity"/>
    <property type="evidence" value="ECO:0007669"/>
    <property type="project" value="InterPro"/>
</dbReference>
<dbReference type="InterPro" id="IPR027417">
    <property type="entry name" value="P-loop_NTPase"/>
</dbReference>
<evidence type="ECO:0000256" key="3">
    <source>
        <dbReference type="ARBA" id="ARBA00023134"/>
    </source>
</evidence>
<dbReference type="Pfam" id="PF00071">
    <property type="entry name" value="Ras"/>
    <property type="match status" value="1"/>
</dbReference>
<dbReference type="SMART" id="SM00175">
    <property type="entry name" value="RAB"/>
    <property type="match status" value="1"/>
</dbReference>
<dbReference type="InterPro" id="IPR001806">
    <property type="entry name" value="Small_GTPase"/>
</dbReference>
<evidence type="ECO:0000256" key="2">
    <source>
        <dbReference type="ARBA" id="ARBA00022741"/>
    </source>
</evidence>
<dbReference type="STRING" id="312017.Q247U9"/>
<dbReference type="AlphaFoldDB" id="Q247U9"/>
<dbReference type="PRINTS" id="PR00449">
    <property type="entry name" value="RASTRNSFRMNG"/>
</dbReference>
<dbReference type="GeneID" id="7826740"/>
<dbReference type="InParanoid" id="Q247U9"/>
<dbReference type="RefSeq" id="XP_001024302.2">
    <property type="nucleotide sequence ID" value="XM_001024302.2"/>
</dbReference>
<sequence>MLNKLLFCIYLKKNIQFIINIYFYFIKICLDCLQKSKMKQDLQTKEILLKIFIDGGPQIGKQTLAKRFIDDEFIQLTQLHKLLDFNIYRTEYYNQKLKIKIFSFRQHLCRYELVIKKLHQDSNTLIFAYDITKRESFDDLQERIQTFMSQQFSKNMIVFLIGLKKDLSDQRQVSKNEAKQIADSFGMHFFEISSKQNINIFEMFDLAIRESLDKFYLFKNL</sequence>
<dbReference type="KEGG" id="tet:TTHERM_01407950"/>
<protein>
    <submittedName>
        <fullName evidence="4">Rab-family small GTPase RabX2B</fullName>
    </submittedName>
</protein>
<dbReference type="InterPro" id="IPR050305">
    <property type="entry name" value="Small_GTPase_Rab"/>
</dbReference>
<dbReference type="Proteomes" id="UP000009168">
    <property type="component" value="Unassembled WGS sequence"/>
</dbReference>
<dbReference type="GO" id="GO:0005525">
    <property type="term" value="F:GTP binding"/>
    <property type="evidence" value="ECO:0007669"/>
    <property type="project" value="UniProtKB-KW"/>
</dbReference>
<evidence type="ECO:0000256" key="1">
    <source>
        <dbReference type="ARBA" id="ARBA00006270"/>
    </source>
</evidence>
<keyword evidence="2" id="KW-0547">Nucleotide-binding</keyword>
<dbReference type="HOGENOM" id="CLU_1573791_0_0_1"/>
<dbReference type="SUPFAM" id="SSF52540">
    <property type="entry name" value="P-loop containing nucleoside triphosphate hydrolases"/>
    <property type="match status" value="1"/>
</dbReference>
<proteinExistence type="inferred from homology"/>
<keyword evidence="3" id="KW-0342">GTP-binding</keyword>
<evidence type="ECO:0000313" key="4">
    <source>
        <dbReference type="EMBL" id="EAS04057.2"/>
    </source>
</evidence>
<reference evidence="5" key="1">
    <citation type="journal article" date="2006" name="PLoS Biol.">
        <title>Macronuclear genome sequence of the ciliate Tetrahymena thermophila, a model eukaryote.</title>
        <authorList>
            <person name="Eisen J.A."/>
            <person name="Coyne R.S."/>
            <person name="Wu M."/>
            <person name="Wu D."/>
            <person name="Thiagarajan M."/>
            <person name="Wortman J.R."/>
            <person name="Badger J.H."/>
            <person name="Ren Q."/>
            <person name="Amedeo P."/>
            <person name="Jones K.M."/>
            <person name="Tallon L.J."/>
            <person name="Delcher A.L."/>
            <person name="Salzberg S.L."/>
            <person name="Silva J.C."/>
            <person name="Haas B.J."/>
            <person name="Majoros W.H."/>
            <person name="Farzad M."/>
            <person name="Carlton J.M."/>
            <person name="Smith R.K. Jr."/>
            <person name="Garg J."/>
            <person name="Pearlman R.E."/>
            <person name="Karrer K.M."/>
            <person name="Sun L."/>
            <person name="Manning G."/>
            <person name="Elde N.C."/>
            <person name="Turkewitz A.P."/>
            <person name="Asai D.J."/>
            <person name="Wilkes D.E."/>
            <person name="Wang Y."/>
            <person name="Cai H."/>
            <person name="Collins K."/>
            <person name="Stewart B.A."/>
            <person name="Lee S.R."/>
            <person name="Wilamowska K."/>
            <person name="Weinberg Z."/>
            <person name="Ruzzo W.L."/>
            <person name="Wloga D."/>
            <person name="Gaertig J."/>
            <person name="Frankel J."/>
            <person name="Tsao C.-C."/>
            <person name="Gorovsky M.A."/>
            <person name="Keeling P.J."/>
            <person name="Waller R.F."/>
            <person name="Patron N.J."/>
            <person name="Cherry J.M."/>
            <person name="Stover N.A."/>
            <person name="Krieger C.J."/>
            <person name="del Toro C."/>
            <person name="Ryder H.F."/>
            <person name="Williamson S.C."/>
            <person name="Barbeau R.A."/>
            <person name="Hamilton E.P."/>
            <person name="Orias E."/>
        </authorList>
    </citation>
    <scope>NUCLEOTIDE SEQUENCE [LARGE SCALE GENOMIC DNA]</scope>
    <source>
        <strain evidence="5">SB210</strain>
    </source>
</reference>
<accession>Q247U9</accession>
<name>Q247U9_TETTS</name>
<keyword evidence="5" id="KW-1185">Reference proteome</keyword>
<evidence type="ECO:0000313" key="5">
    <source>
        <dbReference type="Proteomes" id="UP000009168"/>
    </source>
</evidence>
<dbReference type="PROSITE" id="PS51421">
    <property type="entry name" value="RAS"/>
    <property type="match status" value="1"/>
</dbReference>
<dbReference type="CDD" id="cd00154">
    <property type="entry name" value="Rab"/>
    <property type="match status" value="1"/>
</dbReference>
<dbReference type="OrthoDB" id="5976022at2759"/>
<dbReference type="EMBL" id="GG662456">
    <property type="protein sequence ID" value="EAS04057.2"/>
    <property type="molecule type" value="Genomic_DNA"/>
</dbReference>
<dbReference type="Gene3D" id="3.40.50.300">
    <property type="entry name" value="P-loop containing nucleotide triphosphate hydrolases"/>
    <property type="match status" value="1"/>
</dbReference>
<comment type="similarity">
    <text evidence="1">Belongs to the small GTPase superfamily. Rab family.</text>
</comment>
<dbReference type="PANTHER" id="PTHR47980">
    <property type="entry name" value="LD44762P"/>
    <property type="match status" value="1"/>
</dbReference>
<dbReference type="eggNOG" id="KOG0093">
    <property type="taxonomic scope" value="Eukaryota"/>
</dbReference>
<dbReference type="SMART" id="SM00174">
    <property type="entry name" value="RHO"/>
    <property type="match status" value="1"/>
</dbReference>